<accession>A0ABD1M505</accession>
<dbReference type="Proteomes" id="UP001603857">
    <property type="component" value="Unassembled WGS sequence"/>
</dbReference>
<organism evidence="1 2">
    <name type="scientific">Flemingia macrophylla</name>
    <dbReference type="NCBI Taxonomy" id="520843"/>
    <lineage>
        <taxon>Eukaryota</taxon>
        <taxon>Viridiplantae</taxon>
        <taxon>Streptophyta</taxon>
        <taxon>Embryophyta</taxon>
        <taxon>Tracheophyta</taxon>
        <taxon>Spermatophyta</taxon>
        <taxon>Magnoliopsida</taxon>
        <taxon>eudicotyledons</taxon>
        <taxon>Gunneridae</taxon>
        <taxon>Pentapetalae</taxon>
        <taxon>rosids</taxon>
        <taxon>fabids</taxon>
        <taxon>Fabales</taxon>
        <taxon>Fabaceae</taxon>
        <taxon>Papilionoideae</taxon>
        <taxon>50 kb inversion clade</taxon>
        <taxon>NPAAA clade</taxon>
        <taxon>indigoferoid/millettioid clade</taxon>
        <taxon>Phaseoleae</taxon>
        <taxon>Flemingia</taxon>
    </lineage>
</organism>
<proteinExistence type="predicted"/>
<evidence type="ECO:0000313" key="1">
    <source>
        <dbReference type="EMBL" id="KAL2330859.1"/>
    </source>
</evidence>
<name>A0ABD1M505_9FABA</name>
<reference evidence="1 2" key="1">
    <citation type="submission" date="2024-08" db="EMBL/GenBank/DDBJ databases">
        <title>Insights into the chromosomal genome structure of Flemingia macrophylla.</title>
        <authorList>
            <person name="Ding Y."/>
            <person name="Zhao Y."/>
            <person name="Bi W."/>
            <person name="Wu M."/>
            <person name="Zhao G."/>
            <person name="Gong Y."/>
            <person name="Li W."/>
            <person name="Zhang P."/>
        </authorList>
    </citation>
    <scope>NUCLEOTIDE SEQUENCE [LARGE SCALE GENOMIC DNA]</scope>
    <source>
        <strain evidence="1">DYQJB</strain>
        <tissue evidence="1">Leaf</tissue>
    </source>
</reference>
<protein>
    <submittedName>
        <fullName evidence="1">Uncharacterized protein</fullName>
    </submittedName>
</protein>
<evidence type="ECO:0000313" key="2">
    <source>
        <dbReference type="Proteomes" id="UP001603857"/>
    </source>
</evidence>
<gene>
    <name evidence="1" type="ORF">Fmac_018440</name>
</gene>
<keyword evidence="2" id="KW-1185">Reference proteome</keyword>
<dbReference type="EMBL" id="JBGMDY010000006">
    <property type="protein sequence ID" value="KAL2330859.1"/>
    <property type="molecule type" value="Genomic_DNA"/>
</dbReference>
<dbReference type="AlphaFoldDB" id="A0ABD1M505"/>
<comment type="caution">
    <text evidence="1">The sequence shown here is derived from an EMBL/GenBank/DDBJ whole genome shotgun (WGS) entry which is preliminary data.</text>
</comment>
<sequence>MLIHSMYVIKRVNLENALNNLNKHVCSKECTTSVKVGGRHSGRQQIFQGLATGESCDDFLPGDNFPYWWAHTGDEHSVYFTMPDNCCIKGIALCIAYLSIPEITTIECLRSIIMVNYTKCNIQIFKRDTVISFNDIDWQCMISHLEVGDQVEVFVTFRHELVVKKIAVYLMYGESDDMEIEPLPEPKDNAFTRFIKKIVMCDFW</sequence>